<dbReference type="GO" id="GO:1904680">
    <property type="term" value="F:peptide transmembrane transporter activity"/>
    <property type="evidence" value="ECO:0007669"/>
    <property type="project" value="TreeGrafter"/>
</dbReference>
<sequence length="549" mass="60452">MANDWPASRHYWEDFMDRRTVLKGLAGASGLALTGGLSAPAIAQGAAARTLRFVPQANLANFDPIWGTQYVVRNAAALVWDTLYGIDSSLQPQRQMVESEEVTDDGTTWTFKLRPGLKFHDGEPVLSKDVVASLTRWSARDPMGLMIKALQQELTAVDDRTFKWVLKQPFPKLLYALAKNNSPCAFIMPERIAQTDPFKQITDYVGSGPMKFAKGEWVPGAKAVFEKFADYAPRQEKASWLAGGKQIMVDRIEWIVMPDPATAAAALQNGEVDWWESPIADLVPVLKKNKNISVDIGDPLGNVGSFRMNFLYPPFNDVRARRAVLMAMSQEDYMRAIVGDDTALWKPLPGYFTPDTPLYSEAGGEILKGKRDLDAAKKLLAESGYSGQPVTCLVAQDQPITKAQGDVTADLLKKLGMNVDFVSTDWGTVGSRRAQKTPPGQGGWNMFHTWHAGADCINPAPYTAIRANGDKAWFGWPTSPGTEKEVASWFEAKNLDEEKAAIGRLNKAALDDVVYAPTGFFLSYTAWRKNVSGITKGPLPFFWGVSKSA</sequence>
<gene>
    <name evidence="5" type="ORF">NK6_7418</name>
</gene>
<evidence type="ECO:0000256" key="1">
    <source>
        <dbReference type="ARBA" id="ARBA00004418"/>
    </source>
</evidence>
<dbReference type="EMBL" id="AP014685">
    <property type="protein sequence ID" value="BAR60569.1"/>
    <property type="molecule type" value="Genomic_DNA"/>
</dbReference>
<evidence type="ECO:0000259" key="4">
    <source>
        <dbReference type="Pfam" id="PF00496"/>
    </source>
</evidence>
<dbReference type="PANTHER" id="PTHR30290">
    <property type="entry name" value="PERIPLASMIC BINDING COMPONENT OF ABC TRANSPORTER"/>
    <property type="match status" value="1"/>
</dbReference>
<dbReference type="Gene3D" id="3.40.190.10">
    <property type="entry name" value="Periplasmic binding protein-like II"/>
    <property type="match status" value="1"/>
</dbReference>
<dbReference type="InterPro" id="IPR000914">
    <property type="entry name" value="SBP_5_dom"/>
</dbReference>
<dbReference type="AlphaFoldDB" id="A0A0E4BUX0"/>
<dbReference type="Gene3D" id="3.10.105.10">
    <property type="entry name" value="Dipeptide-binding Protein, Domain 3"/>
    <property type="match status" value="1"/>
</dbReference>
<comment type="similarity">
    <text evidence="2">Belongs to the bacterial solute-binding protein 5 family.</text>
</comment>
<dbReference type="PROSITE" id="PS51318">
    <property type="entry name" value="TAT"/>
    <property type="match status" value="1"/>
</dbReference>
<comment type="subcellular location">
    <subcellularLocation>
        <location evidence="1">Periplasm</location>
    </subcellularLocation>
</comment>
<protein>
    <submittedName>
        <fullName evidence="5">ABC transporter substrate-binding protein</fullName>
    </submittedName>
</protein>
<keyword evidence="3" id="KW-0732">Signal</keyword>
<dbReference type="FunFam" id="3.10.105.10:FF:000076">
    <property type="entry name" value="ABC transporter substrate-binding protein"/>
    <property type="match status" value="1"/>
</dbReference>
<evidence type="ECO:0000313" key="5">
    <source>
        <dbReference type="EMBL" id="BAR60569.1"/>
    </source>
</evidence>
<dbReference type="Proteomes" id="UP000063308">
    <property type="component" value="Chromosome"/>
</dbReference>
<organism evidence="5 6">
    <name type="scientific">Bradyrhizobium diazoefficiens</name>
    <dbReference type="NCBI Taxonomy" id="1355477"/>
    <lineage>
        <taxon>Bacteria</taxon>
        <taxon>Pseudomonadati</taxon>
        <taxon>Pseudomonadota</taxon>
        <taxon>Alphaproteobacteria</taxon>
        <taxon>Hyphomicrobiales</taxon>
        <taxon>Nitrobacteraceae</taxon>
        <taxon>Bradyrhizobium</taxon>
    </lineage>
</organism>
<feature type="domain" description="Solute-binding protein family 5" evidence="4">
    <location>
        <begin position="92"/>
        <end position="443"/>
    </location>
</feature>
<dbReference type="GO" id="GO:0015833">
    <property type="term" value="P:peptide transport"/>
    <property type="evidence" value="ECO:0007669"/>
    <property type="project" value="TreeGrafter"/>
</dbReference>
<dbReference type="PANTHER" id="PTHR30290:SF38">
    <property type="entry name" value="D,D-DIPEPTIDE-BINDING PERIPLASMIC PROTEIN DDPA-RELATED"/>
    <property type="match status" value="1"/>
</dbReference>
<name>A0A0E4BUX0_9BRAD</name>
<dbReference type="CDD" id="cd08502">
    <property type="entry name" value="PBP2_NikA_DppA_OppA_like_16"/>
    <property type="match status" value="1"/>
</dbReference>
<dbReference type="InterPro" id="IPR006311">
    <property type="entry name" value="TAT_signal"/>
</dbReference>
<dbReference type="Pfam" id="PF00496">
    <property type="entry name" value="SBP_bac_5"/>
    <property type="match status" value="1"/>
</dbReference>
<evidence type="ECO:0000256" key="3">
    <source>
        <dbReference type="ARBA" id="ARBA00022729"/>
    </source>
</evidence>
<dbReference type="FunFam" id="3.40.190.10:FF:000332">
    <property type="entry name" value="ABC transporter substrate-binding protein"/>
    <property type="match status" value="1"/>
</dbReference>
<proteinExistence type="inferred from homology"/>
<evidence type="ECO:0000313" key="6">
    <source>
        <dbReference type="Proteomes" id="UP000063308"/>
    </source>
</evidence>
<dbReference type="SUPFAM" id="SSF53850">
    <property type="entry name" value="Periplasmic binding protein-like II"/>
    <property type="match status" value="1"/>
</dbReference>
<accession>A0A0E4BUX0</accession>
<dbReference type="InterPro" id="IPR039424">
    <property type="entry name" value="SBP_5"/>
</dbReference>
<reference evidence="5 6" key="1">
    <citation type="submission" date="2014-11" db="EMBL/GenBank/DDBJ databases">
        <title>Symbiosis island explosion on the genome of extra-slow-growing strains of soybean bradyrhizobia with massive insertion sequences.</title>
        <authorList>
            <person name="Iida T."/>
            <person name="Minamisawa K."/>
        </authorList>
    </citation>
    <scope>NUCLEOTIDE SEQUENCE [LARGE SCALE GENOMIC DNA]</scope>
    <source>
        <strain evidence="5 6">NK6</strain>
    </source>
</reference>
<evidence type="ECO:0000256" key="2">
    <source>
        <dbReference type="ARBA" id="ARBA00005695"/>
    </source>
</evidence>